<dbReference type="Proteomes" id="UP000025229">
    <property type="component" value="Chromosome"/>
</dbReference>
<comment type="function">
    <text evidence="5">Guanylyltransferase that catalyzes the activation of phosphoenolpyruvate (PEP) as enolpyruvoyl-2-diphospho-5'-guanosine, via the condensation of PEP with GTP. It is involved in the biosynthesis of coenzyme F420, a hydride carrier cofactor.</text>
</comment>
<evidence type="ECO:0000313" key="7">
    <source>
        <dbReference type="EMBL" id="MDX5893562.1"/>
    </source>
</evidence>
<dbReference type="GO" id="GO:0052645">
    <property type="term" value="P:F420-0 metabolic process"/>
    <property type="evidence" value="ECO:0007669"/>
    <property type="project" value="UniProtKB-UniRule"/>
</dbReference>
<evidence type="ECO:0000313" key="8">
    <source>
        <dbReference type="Proteomes" id="UP000025229"/>
    </source>
</evidence>
<keyword evidence="4 5" id="KW-0342">GTP-binding</keyword>
<dbReference type="RefSeq" id="WP_051589360.1">
    <property type="nucleotide sequence ID" value="NZ_CP007514.1"/>
</dbReference>
<evidence type="ECO:0000313" key="6">
    <source>
        <dbReference type="EMBL" id="AHY46152.1"/>
    </source>
</evidence>
<dbReference type="EMBL" id="CP007514">
    <property type="protein sequence ID" value="AHY46152.1"/>
    <property type="molecule type" value="Genomic_DNA"/>
</dbReference>
<evidence type="ECO:0000256" key="3">
    <source>
        <dbReference type="ARBA" id="ARBA00022741"/>
    </source>
</evidence>
<evidence type="ECO:0000256" key="2">
    <source>
        <dbReference type="ARBA" id="ARBA00022695"/>
    </source>
</evidence>
<proteinExistence type="inferred from homology"/>
<dbReference type="InterPro" id="IPR029044">
    <property type="entry name" value="Nucleotide-diphossugar_trans"/>
</dbReference>
<reference evidence="7" key="2">
    <citation type="submission" date="2023-11" db="EMBL/GenBank/DDBJ databases">
        <title>MicrobeMod: A computational toolkit for identifying prokaryotic methylation and restriction-modification with nanopore sequencing.</title>
        <authorList>
            <person name="Crits-Christoph A."/>
            <person name="Kang S.C."/>
            <person name="Lee H."/>
            <person name="Ostrov N."/>
        </authorList>
    </citation>
    <scope>NUCLEOTIDE SEQUENCE</scope>
    <source>
        <strain evidence="7">ATCC 51242</strain>
    </source>
</reference>
<dbReference type="SUPFAM" id="SSF53448">
    <property type="entry name" value="Nucleotide-diphospho-sugar transferases"/>
    <property type="match status" value="1"/>
</dbReference>
<dbReference type="STRING" id="42256.RradSPS_0869"/>
<evidence type="ECO:0000256" key="4">
    <source>
        <dbReference type="ARBA" id="ARBA00023134"/>
    </source>
</evidence>
<evidence type="ECO:0000256" key="5">
    <source>
        <dbReference type="HAMAP-Rule" id="MF_02114"/>
    </source>
</evidence>
<dbReference type="Pfam" id="PF01983">
    <property type="entry name" value="CofC"/>
    <property type="match status" value="1"/>
</dbReference>
<feature type="binding site" evidence="5">
    <location>
        <position position="146"/>
    </location>
    <ligand>
        <name>phosphoenolpyruvate</name>
        <dbReference type="ChEBI" id="CHEBI:58702"/>
    </ligand>
</feature>
<dbReference type="KEGG" id="rrd:RradSPS_0869"/>
<dbReference type="EMBL" id="JAWXXX010000001">
    <property type="protein sequence ID" value="MDX5893562.1"/>
    <property type="molecule type" value="Genomic_DNA"/>
</dbReference>
<dbReference type="HAMAP" id="MF_02114">
    <property type="entry name" value="CofC"/>
    <property type="match status" value="1"/>
</dbReference>
<evidence type="ECO:0000256" key="1">
    <source>
        <dbReference type="ARBA" id="ARBA00022679"/>
    </source>
</evidence>
<dbReference type="HOGENOM" id="CLU_076569_1_0_11"/>
<keyword evidence="8" id="KW-1185">Reference proteome</keyword>
<keyword evidence="1 5" id="KW-0808">Transferase</keyword>
<protein>
    <recommendedName>
        <fullName evidence="5">Phosphoenolpyruvate guanylyltransferase</fullName>
        <shortName evidence="5">PEP guanylyltransferase</shortName>
        <ecNumber evidence="5">2.7.7.105</ecNumber>
    </recommendedName>
</protein>
<dbReference type="Gene3D" id="3.90.550.10">
    <property type="entry name" value="Spore Coat Polysaccharide Biosynthesis Protein SpsA, Chain A"/>
    <property type="match status" value="1"/>
</dbReference>
<dbReference type="eggNOG" id="COG1920">
    <property type="taxonomic scope" value="Bacteria"/>
</dbReference>
<dbReference type="PATRIC" id="fig|42256.3.peg.880"/>
<reference evidence="6 8" key="1">
    <citation type="submission" date="2014-03" db="EMBL/GenBank/DDBJ databases">
        <title>Complete genome sequence of the Radio-Resistant Rubrobacter radiotolerans RSPS-4.</title>
        <authorList>
            <person name="Egas C.C."/>
            <person name="Barroso C.C."/>
            <person name="Froufe H.J.C."/>
            <person name="Pacheco J.J."/>
            <person name="Albuquerque L.L."/>
            <person name="da Costa M.M.S."/>
        </authorList>
    </citation>
    <scope>NUCLEOTIDE SEQUENCE [LARGE SCALE GENOMIC DNA]</scope>
    <source>
        <strain evidence="6 8">RSPS-4</strain>
    </source>
</reference>
<name>A0A023X116_RUBRA</name>
<comment type="pathway">
    <text evidence="5">Cofactor biosynthesis; coenzyme F420 biosynthesis.</text>
</comment>
<sequence length="215" mass="22291">MSSPGAPVGPEDVLAVVPVKDLGGTKSRLAPVLDPAARAGLTIYMMRRVVKAAYEAGVGAVCVVSPDVIVLSEAEKVGAAPLLQRSAGLNAALAEGRECAVRRGAGAMFILPADLPLVEPEDLVGLLREAREGVAVVSPDAGRDGTNALLVAPPGALERFHFGVGSFEAHRRAAARAGLEVREHPNARLAFDLDTGTDLLRLREGEPGGEEPRPS</sequence>
<dbReference type="AlphaFoldDB" id="A0A023X116"/>
<feature type="binding site" evidence="5">
    <location>
        <position position="166"/>
    </location>
    <ligand>
        <name>phosphoenolpyruvate</name>
        <dbReference type="ChEBI" id="CHEBI:58702"/>
    </ligand>
</feature>
<feature type="binding site" evidence="5">
    <location>
        <position position="163"/>
    </location>
    <ligand>
        <name>phosphoenolpyruvate</name>
        <dbReference type="ChEBI" id="CHEBI:58702"/>
    </ligand>
</feature>
<comment type="similarity">
    <text evidence="5">Belongs to the CofC family.</text>
</comment>
<dbReference type="GO" id="GO:0005525">
    <property type="term" value="F:GTP binding"/>
    <property type="evidence" value="ECO:0007669"/>
    <property type="project" value="UniProtKB-KW"/>
</dbReference>
<dbReference type="NCBIfam" id="TIGR03552">
    <property type="entry name" value="F420_cofC"/>
    <property type="match status" value="1"/>
</dbReference>
<dbReference type="PANTHER" id="PTHR40392:SF1">
    <property type="entry name" value="2-PHOSPHO-L-LACTATE GUANYLYLTRANSFERASE"/>
    <property type="match status" value="1"/>
</dbReference>
<organism evidence="6 8">
    <name type="scientific">Rubrobacter radiotolerans</name>
    <name type="common">Arthrobacter radiotolerans</name>
    <dbReference type="NCBI Taxonomy" id="42256"/>
    <lineage>
        <taxon>Bacteria</taxon>
        <taxon>Bacillati</taxon>
        <taxon>Actinomycetota</taxon>
        <taxon>Rubrobacteria</taxon>
        <taxon>Rubrobacterales</taxon>
        <taxon>Rubrobacteraceae</taxon>
        <taxon>Rubrobacter</taxon>
    </lineage>
</organism>
<accession>A0A023X116</accession>
<keyword evidence="3 5" id="KW-0547">Nucleotide-binding</keyword>
<gene>
    <name evidence="5" type="primary">fbiD</name>
    <name evidence="7" type="synonym">cofC</name>
    <name evidence="6" type="ORF">RradSPS_0869</name>
    <name evidence="7" type="ORF">SIL72_05905</name>
</gene>
<keyword evidence="2 5" id="KW-0548">Nucleotidyltransferase</keyword>
<dbReference type="PANTHER" id="PTHR40392">
    <property type="entry name" value="2-PHOSPHO-L-LACTATE GUANYLYLTRANSFERASE"/>
    <property type="match status" value="1"/>
</dbReference>
<comment type="catalytic activity">
    <reaction evidence="5">
        <text>phosphoenolpyruvate + GTP + H(+) = enolpyruvoyl-2-diphospho-5'-guanosine + diphosphate</text>
        <dbReference type="Rhea" id="RHEA:30519"/>
        <dbReference type="ChEBI" id="CHEBI:15378"/>
        <dbReference type="ChEBI" id="CHEBI:33019"/>
        <dbReference type="ChEBI" id="CHEBI:37565"/>
        <dbReference type="ChEBI" id="CHEBI:58702"/>
        <dbReference type="ChEBI" id="CHEBI:143701"/>
        <dbReference type="EC" id="2.7.7.105"/>
    </reaction>
</comment>
<dbReference type="EC" id="2.7.7.105" evidence="5"/>
<dbReference type="GO" id="GO:0043814">
    <property type="term" value="F:phospholactate guanylyltransferase activity"/>
    <property type="evidence" value="ECO:0007669"/>
    <property type="project" value="InterPro"/>
</dbReference>
<dbReference type="UniPathway" id="UPA00071"/>
<dbReference type="Proteomes" id="UP001281130">
    <property type="component" value="Unassembled WGS sequence"/>
</dbReference>
<dbReference type="InterPro" id="IPR002835">
    <property type="entry name" value="CofC"/>
</dbReference>
<dbReference type="OrthoDB" id="5244902at2"/>